<evidence type="ECO:0000256" key="1">
    <source>
        <dbReference type="ARBA" id="ARBA00004141"/>
    </source>
</evidence>
<feature type="transmembrane region" description="Helical" evidence="7">
    <location>
        <begin position="140"/>
        <end position="160"/>
    </location>
</feature>
<comment type="caution">
    <text evidence="9">The sequence shown here is derived from an EMBL/GenBank/DDBJ whole genome shotgun (WGS) entry which is preliminary data.</text>
</comment>
<evidence type="ECO:0000313" key="10">
    <source>
        <dbReference type="Proteomes" id="UP001596004"/>
    </source>
</evidence>
<feature type="transmembrane region" description="Helical" evidence="7">
    <location>
        <begin position="58"/>
        <end position="82"/>
    </location>
</feature>
<feature type="transmembrane region" description="Helical" evidence="7">
    <location>
        <begin position="237"/>
        <end position="257"/>
    </location>
</feature>
<organism evidence="9 10">
    <name type="scientific">Sphaerisporangium dianthi</name>
    <dbReference type="NCBI Taxonomy" id="1436120"/>
    <lineage>
        <taxon>Bacteria</taxon>
        <taxon>Bacillati</taxon>
        <taxon>Actinomycetota</taxon>
        <taxon>Actinomycetes</taxon>
        <taxon>Streptosporangiales</taxon>
        <taxon>Streptosporangiaceae</taxon>
        <taxon>Sphaerisporangium</taxon>
    </lineage>
</organism>
<feature type="transmembrane region" description="Helical" evidence="7">
    <location>
        <begin position="7"/>
        <end position="27"/>
    </location>
</feature>
<dbReference type="SUPFAM" id="SSF103481">
    <property type="entry name" value="Multidrug resistance efflux transporter EmrE"/>
    <property type="match status" value="2"/>
</dbReference>
<evidence type="ECO:0000259" key="8">
    <source>
        <dbReference type="Pfam" id="PF00892"/>
    </source>
</evidence>
<accession>A0ABV9CR77</accession>
<feature type="transmembrane region" description="Helical" evidence="7">
    <location>
        <begin position="263"/>
        <end position="281"/>
    </location>
</feature>
<dbReference type="InterPro" id="IPR000620">
    <property type="entry name" value="EamA_dom"/>
</dbReference>
<comment type="subcellular location">
    <subcellularLocation>
        <location evidence="1">Membrane</location>
        <topology evidence="1">Multi-pass membrane protein</topology>
    </subcellularLocation>
</comment>
<feature type="compositionally biased region" description="Low complexity" evidence="6">
    <location>
        <begin position="287"/>
        <end position="302"/>
    </location>
</feature>
<evidence type="ECO:0000256" key="7">
    <source>
        <dbReference type="SAM" id="Phobius"/>
    </source>
</evidence>
<evidence type="ECO:0000256" key="6">
    <source>
        <dbReference type="SAM" id="MobiDB-lite"/>
    </source>
</evidence>
<dbReference type="PANTHER" id="PTHR32322:SF9">
    <property type="entry name" value="AMINO-ACID METABOLITE EFFLUX PUMP-RELATED"/>
    <property type="match status" value="1"/>
</dbReference>
<name>A0ABV9CR77_9ACTN</name>
<feature type="region of interest" description="Disordered" evidence="6">
    <location>
        <begin position="287"/>
        <end position="312"/>
    </location>
</feature>
<keyword evidence="4 7" id="KW-1133">Transmembrane helix</keyword>
<dbReference type="InterPro" id="IPR050638">
    <property type="entry name" value="AA-Vitamin_Transporters"/>
</dbReference>
<feature type="transmembrane region" description="Helical" evidence="7">
    <location>
        <begin position="33"/>
        <end position="51"/>
    </location>
</feature>
<feature type="transmembrane region" description="Helical" evidence="7">
    <location>
        <begin position="167"/>
        <end position="190"/>
    </location>
</feature>
<dbReference type="PANTHER" id="PTHR32322">
    <property type="entry name" value="INNER MEMBRANE TRANSPORTER"/>
    <property type="match status" value="1"/>
</dbReference>
<evidence type="ECO:0000256" key="2">
    <source>
        <dbReference type="ARBA" id="ARBA00007362"/>
    </source>
</evidence>
<feature type="domain" description="EamA" evidence="8">
    <location>
        <begin position="7"/>
        <end position="131"/>
    </location>
</feature>
<protein>
    <submittedName>
        <fullName evidence="9">EamA family transporter</fullName>
    </submittedName>
</protein>
<comment type="similarity">
    <text evidence="2">Belongs to the EamA transporter family.</text>
</comment>
<feature type="transmembrane region" description="Helical" evidence="7">
    <location>
        <begin position="210"/>
        <end position="230"/>
    </location>
</feature>
<proteinExistence type="inferred from homology"/>
<evidence type="ECO:0000256" key="4">
    <source>
        <dbReference type="ARBA" id="ARBA00022989"/>
    </source>
</evidence>
<dbReference type="EMBL" id="JBHSFP010000032">
    <property type="protein sequence ID" value="MFC4535501.1"/>
    <property type="molecule type" value="Genomic_DNA"/>
</dbReference>
<evidence type="ECO:0000256" key="3">
    <source>
        <dbReference type="ARBA" id="ARBA00022692"/>
    </source>
</evidence>
<keyword evidence="10" id="KW-1185">Reference proteome</keyword>
<dbReference type="InterPro" id="IPR037185">
    <property type="entry name" value="EmrE-like"/>
</dbReference>
<feature type="transmembrane region" description="Helical" evidence="7">
    <location>
        <begin position="88"/>
        <end position="109"/>
    </location>
</feature>
<dbReference type="Proteomes" id="UP001596004">
    <property type="component" value="Unassembled WGS sequence"/>
</dbReference>
<feature type="domain" description="EamA" evidence="8">
    <location>
        <begin position="143"/>
        <end position="278"/>
    </location>
</feature>
<gene>
    <name evidence="9" type="ORF">ACFO60_32455</name>
</gene>
<keyword evidence="3 7" id="KW-0812">Transmembrane</keyword>
<dbReference type="RefSeq" id="WP_380848185.1">
    <property type="nucleotide sequence ID" value="NZ_JBHSFP010000032.1"/>
</dbReference>
<reference evidence="10" key="1">
    <citation type="journal article" date="2019" name="Int. J. Syst. Evol. Microbiol.">
        <title>The Global Catalogue of Microorganisms (GCM) 10K type strain sequencing project: providing services to taxonomists for standard genome sequencing and annotation.</title>
        <authorList>
            <consortium name="The Broad Institute Genomics Platform"/>
            <consortium name="The Broad Institute Genome Sequencing Center for Infectious Disease"/>
            <person name="Wu L."/>
            <person name="Ma J."/>
        </authorList>
    </citation>
    <scope>NUCLEOTIDE SEQUENCE [LARGE SCALE GENOMIC DNA]</scope>
    <source>
        <strain evidence="10">CGMCC 4.7132</strain>
    </source>
</reference>
<dbReference type="Pfam" id="PF00892">
    <property type="entry name" value="EamA"/>
    <property type="match status" value="2"/>
</dbReference>
<feature type="transmembrane region" description="Helical" evidence="7">
    <location>
        <begin position="116"/>
        <end position="134"/>
    </location>
</feature>
<evidence type="ECO:0000256" key="5">
    <source>
        <dbReference type="ARBA" id="ARBA00023136"/>
    </source>
</evidence>
<sequence length="312" mass="31953">MRPLHSFLAVAVAVIWGVNFVVIDIGLENFPPLLFAALRFALVAVPAVFLIPRPAIPVRWIVVVGLFQWAGQFGLLFTAMYLGLPAGLSSLVLQAQVIFTVAFAAAALGERPGRRRLTGIVVASAGIAVIAVGRGAQVPLLPLLLALGAAASWGVANVCVRRAEAPAGLGLLVWSSLVPPLPLLALSGLFEGPDRIRGAFASFHPGSLGALAYVVVLATFVGFGIWNALLRRYPASAVAPFTLLVPLVGMAAAFAWLGERPAAGELLGGAIVLAGLATLAVRGPARTTTAPAPVPAAKSAAPDGPLRGARAG</sequence>
<evidence type="ECO:0000313" key="9">
    <source>
        <dbReference type="EMBL" id="MFC4535501.1"/>
    </source>
</evidence>
<keyword evidence="5 7" id="KW-0472">Membrane</keyword>